<sequence>MTARNSLHAWTFGSSAFKPVTTRVSAQSLLKFKRLQSTASVIQLPKEDGSQVPGVASRTADASFEVLGTPFSLLSVKLSPSQILYTRRGTLVALNGSPENAISTLSIFSPLRRAAVGIPFLYQKISSTSPLTAIIGTNKTASSFTTVHLDGRTDWIVAQRNGLVSWTGHNLIVKPKLNFSMSIAHWSNTHITGRGLIGLIGNGQVYQINLAANEDYVVHPKHVLAYSLNETAPQAYRFKSNVFRFQIPSLSSLLPDTRFIREIRKTPAWQFLAEALYTIRTWARRSIWGDRLFLRFRGPTTILVQSRASKIVDSLTSGDVNDIANSPAGAPFLKQSTTTPSEQPSQTPVTSPKDFKASPPPEKPTTMHFATVSSSGKVEIK</sequence>
<keyword evidence="5 6" id="KW-0496">Mitochondrion</keyword>
<dbReference type="InterPro" id="IPR036983">
    <property type="entry name" value="AIM24_sf"/>
</dbReference>
<dbReference type="Pfam" id="PF01987">
    <property type="entry name" value="AIM24"/>
    <property type="match status" value="1"/>
</dbReference>
<evidence type="ECO:0000256" key="7">
    <source>
        <dbReference type="SAM" id="MobiDB-lite"/>
    </source>
</evidence>
<reference evidence="8" key="1">
    <citation type="journal article" date="2020" name="Stud. Mycol.">
        <title>101 Dothideomycetes genomes: a test case for predicting lifestyles and emergence of pathogens.</title>
        <authorList>
            <person name="Haridas S."/>
            <person name="Albert R."/>
            <person name="Binder M."/>
            <person name="Bloem J."/>
            <person name="Labutti K."/>
            <person name="Salamov A."/>
            <person name="Andreopoulos B."/>
            <person name="Baker S."/>
            <person name="Barry K."/>
            <person name="Bills G."/>
            <person name="Bluhm B."/>
            <person name="Cannon C."/>
            <person name="Castanera R."/>
            <person name="Culley D."/>
            <person name="Daum C."/>
            <person name="Ezra D."/>
            <person name="Gonzalez J."/>
            <person name="Henrissat B."/>
            <person name="Kuo A."/>
            <person name="Liang C."/>
            <person name="Lipzen A."/>
            <person name="Lutzoni F."/>
            <person name="Magnuson J."/>
            <person name="Mondo S."/>
            <person name="Nolan M."/>
            <person name="Ohm R."/>
            <person name="Pangilinan J."/>
            <person name="Park H.-J."/>
            <person name="Ramirez L."/>
            <person name="Alfaro M."/>
            <person name="Sun H."/>
            <person name="Tritt A."/>
            <person name="Yoshinaga Y."/>
            <person name="Zwiers L.-H."/>
            <person name="Turgeon B."/>
            <person name="Goodwin S."/>
            <person name="Spatafora J."/>
            <person name="Crous P."/>
            <person name="Grigoriev I."/>
        </authorList>
    </citation>
    <scope>NUCLEOTIDE SEQUENCE</scope>
    <source>
        <strain evidence="8">CBS 115976</strain>
    </source>
</reference>
<dbReference type="InterPro" id="IPR016031">
    <property type="entry name" value="Trp_RNA-bd_attenuator-like_dom"/>
</dbReference>
<dbReference type="Gene3D" id="3.60.160.10">
    <property type="entry name" value="Mitochondrial biogenesis AIM24"/>
    <property type="match status" value="1"/>
</dbReference>
<organism evidence="8 9">
    <name type="scientific">Microthyrium microscopicum</name>
    <dbReference type="NCBI Taxonomy" id="703497"/>
    <lineage>
        <taxon>Eukaryota</taxon>
        <taxon>Fungi</taxon>
        <taxon>Dikarya</taxon>
        <taxon>Ascomycota</taxon>
        <taxon>Pezizomycotina</taxon>
        <taxon>Dothideomycetes</taxon>
        <taxon>Dothideomycetes incertae sedis</taxon>
        <taxon>Microthyriales</taxon>
        <taxon>Microthyriaceae</taxon>
        <taxon>Microthyrium</taxon>
    </lineage>
</organism>
<evidence type="ECO:0000313" key="9">
    <source>
        <dbReference type="Proteomes" id="UP000799302"/>
    </source>
</evidence>
<gene>
    <name evidence="8" type="ORF">BT63DRAFT_477646</name>
</gene>
<accession>A0A6A6UHD2</accession>
<keyword evidence="4" id="KW-0809">Transit peptide</keyword>
<evidence type="ECO:0000256" key="6">
    <source>
        <dbReference type="RuleBase" id="RU363045"/>
    </source>
</evidence>
<keyword evidence="9" id="KW-1185">Reference proteome</keyword>
<protein>
    <recommendedName>
        <fullName evidence="3 6">Altered inheritance of mitochondria protein 24, mitochondrial</fullName>
    </recommendedName>
</protein>
<name>A0A6A6UHD2_9PEZI</name>
<dbReference type="EMBL" id="MU004233">
    <property type="protein sequence ID" value="KAF2671096.1"/>
    <property type="molecule type" value="Genomic_DNA"/>
</dbReference>
<proteinExistence type="inferred from homology"/>
<dbReference type="InterPro" id="IPR002838">
    <property type="entry name" value="AIM24"/>
</dbReference>
<feature type="compositionally biased region" description="Low complexity" evidence="7">
    <location>
        <begin position="335"/>
        <end position="352"/>
    </location>
</feature>
<evidence type="ECO:0000256" key="5">
    <source>
        <dbReference type="ARBA" id="ARBA00023128"/>
    </source>
</evidence>
<evidence type="ECO:0000256" key="4">
    <source>
        <dbReference type="ARBA" id="ARBA00022946"/>
    </source>
</evidence>
<evidence type="ECO:0000256" key="2">
    <source>
        <dbReference type="ARBA" id="ARBA00009322"/>
    </source>
</evidence>
<evidence type="ECO:0000256" key="3">
    <source>
        <dbReference type="ARBA" id="ARBA00013287"/>
    </source>
</evidence>
<dbReference type="PANTHER" id="PTHR36959">
    <property type="entry name" value="ALTERED INHERITANCE OF MITOCHONDRIA PROTEIN 24, MITOCHONDRIAL"/>
    <property type="match status" value="1"/>
</dbReference>
<dbReference type="Proteomes" id="UP000799302">
    <property type="component" value="Unassembled WGS sequence"/>
</dbReference>
<dbReference type="PANTHER" id="PTHR36959:SF2">
    <property type="entry name" value="ALTERED INHERITANCE OF MITOCHONDRIA PROTEIN 24, MITOCHONDRIAL"/>
    <property type="match status" value="1"/>
</dbReference>
<feature type="region of interest" description="Disordered" evidence="7">
    <location>
        <begin position="326"/>
        <end position="381"/>
    </location>
</feature>
<dbReference type="GO" id="GO:0005743">
    <property type="term" value="C:mitochondrial inner membrane"/>
    <property type="evidence" value="ECO:0007669"/>
    <property type="project" value="TreeGrafter"/>
</dbReference>
<feature type="compositionally biased region" description="Polar residues" evidence="7">
    <location>
        <begin position="371"/>
        <end position="381"/>
    </location>
</feature>
<dbReference type="SUPFAM" id="SSF51219">
    <property type="entry name" value="TRAP-like"/>
    <property type="match status" value="1"/>
</dbReference>
<dbReference type="AlphaFoldDB" id="A0A6A6UHD2"/>
<evidence type="ECO:0000256" key="1">
    <source>
        <dbReference type="ARBA" id="ARBA00004173"/>
    </source>
</evidence>
<dbReference type="OrthoDB" id="5295771at2759"/>
<evidence type="ECO:0000313" key="8">
    <source>
        <dbReference type="EMBL" id="KAF2671096.1"/>
    </source>
</evidence>
<dbReference type="GO" id="GO:0007007">
    <property type="term" value="P:inner mitochondrial membrane organization"/>
    <property type="evidence" value="ECO:0007669"/>
    <property type="project" value="TreeGrafter"/>
</dbReference>
<comment type="similarity">
    <text evidence="2 6">Belongs to the AIM24 family.</text>
</comment>
<comment type="subcellular location">
    <subcellularLocation>
        <location evidence="1 6">Mitochondrion</location>
    </subcellularLocation>
</comment>